<feature type="non-terminal residue" evidence="1">
    <location>
        <position position="1"/>
    </location>
</feature>
<protein>
    <submittedName>
        <fullName evidence="1">4756_t:CDS:1</fullName>
    </submittedName>
</protein>
<accession>A0ACA9STJ7</accession>
<keyword evidence="2" id="KW-1185">Reference proteome</keyword>
<dbReference type="EMBL" id="CAJVQC010147612">
    <property type="protein sequence ID" value="CAG8845620.1"/>
    <property type="molecule type" value="Genomic_DNA"/>
</dbReference>
<name>A0ACA9STJ7_9GLOM</name>
<reference evidence="1" key="1">
    <citation type="submission" date="2021-06" db="EMBL/GenBank/DDBJ databases">
        <authorList>
            <person name="Kallberg Y."/>
            <person name="Tangrot J."/>
            <person name="Rosling A."/>
        </authorList>
    </citation>
    <scope>NUCLEOTIDE SEQUENCE</scope>
    <source>
        <strain evidence="1">MA461A</strain>
    </source>
</reference>
<dbReference type="Proteomes" id="UP000789920">
    <property type="component" value="Unassembled WGS sequence"/>
</dbReference>
<gene>
    <name evidence="1" type="ORF">RPERSI_LOCUS33744</name>
</gene>
<sequence>IVAYLMNNIYILISDQKLGQTSTVKSFFFLNKTMVKELLEKEMVPAFVQVGHKLKDI</sequence>
<evidence type="ECO:0000313" key="1">
    <source>
        <dbReference type="EMBL" id="CAG8845620.1"/>
    </source>
</evidence>
<organism evidence="1 2">
    <name type="scientific">Racocetra persica</name>
    <dbReference type="NCBI Taxonomy" id="160502"/>
    <lineage>
        <taxon>Eukaryota</taxon>
        <taxon>Fungi</taxon>
        <taxon>Fungi incertae sedis</taxon>
        <taxon>Mucoromycota</taxon>
        <taxon>Glomeromycotina</taxon>
        <taxon>Glomeromycetes</taxon>
        <taxon>Diversisporales</taxon>
        <taxon>Gigasporaceae</taxon>
        <taxon>Racocetra</taxon>
    </lineage>
</organism>
<comment type="caution">
    <text evidence="1">The sequence shown here is derived from an EMBL/GenBank/DDBJ whole genome shotgun (WGS) entry which is preliminary data.</text>
</comment>
<proteinExistence type="predicted"/>
<evidence type="ECO:0000313" key="2">
    <source>
        <dbReference type="Proteomes" id="UP000789920"/>
    </source>
</evidence>